<protein>
    <submittedName>
        <fullName evidence="1">Uncharacterized protein</fullName>
    </submittedName>
</protein>
<dbReference type="EMBL" id="RQGM01000044">
    <property type="protein sequence ID" value="TGL83863.1"/>
    <property type="molecule type" value="Genomic_DNA"/>
</dbReference>
<sequence>MNPVEIAQGHHTGRMNRLSGLVECLDCDQILPGPVDTRVDGSSPIHTRFSLFYFYQYGVPPIGRKSEI</sequence>
<organism evidence="1 2">
    <name type="scientific">Leptospira yasudae</name>
    <dbReference type="NCBI Taxonomy" id="2202201"/>
    <lineage>
        <taxon>Bacteria</taxon>
        <taxon>Pseudomonadati</taxon>
        <taxon>Spirochaetota</taxon>
        <taxon>Spirochaetia</taxon>
        <taxon>Leptospirales</taxon>
        <taxon>Leptospiraceae</taxon>
        <taxon>Leptospira</taxon>
    </lineage>
</organism>
<proteinExistence type="predicted"/>
<evidence type="ECO:0000313" key="1">
    <source>
        <dbReference type="EMBL" id="TGL83863.1"/>
    </source>
</evidence>
<dbReference type="AlphaFoldDB" id="A0A6N4QXN0"/>
<gene>
    <name evidence="1" type="ORF">EHQ83_12380</name>
</gene>
<reference evidence="1 2" key="1">
    <citation type="journal article" date="2019" name="PLoS Negl. Trop. Dis.">
        <title>Revisiting the worldwide diversity of Leptospira species in the environment.</title>
        <authorList>
            <person name="Vincent A.T."/>
            <person name="Schiettekatte O."/>
            <person name="Bourhy P."/>
            <person name="Veyrier F.J."/>
            <person name="Picardeau M."/>
        </authorList>
    </citation>
    <scope>NUCLEOTIDE SEQUENCE [LARGE SCALE GENOMIC DNA]</scope>
    <source>
        <strain evidence="1 2">201702445</strain>
    </source>
</reference>
<evidence type="ECO:0000313" key="2">
    <source>
        <dbReference type="Proteomes" id="UP000297613"/>
    </source>
</evidence>
<dbReference type="Proteomes" id="UP000297613">
    <property type="component" value="Unassembled WGS sequence"/>
</dbReference>
<comment type="caution">
    <text evidence="1">The sequence shown here is derived from an EMBL/GenBank/DDBJ whole genome shotgun (WGS) entry which is preliminary data.</text>
</comment>
<accession>A0A6N4QXN0</accession>
<name>A0A6N4QXN0_9LEPT</name>